<evidence type="ECO:0000313" key="7">
    <source>
        <dbReference type="EMBL" id="OWQ86918.1"/>
    </source>
</evidence>
<evidence type="ECO:0000256" key="1">
    <source>
        <dbReference type="ARBA" id="ARBA00004370"/>
    </source>
</evidence>
<dbReference type="Pfam" id="PF12729">
    <property type="entry name" value="4HB_MCP_1"/>
    <property type="match status" value="1"/>
</dbReference>
<feature type="transmembrane region" description="Helical" evidence="5">
    <location>
        <begin position="12"/>
        <end position="32"/>
    </location>
</feature>
<dbReference type="GO" id="GO:0005886">
    <property type="term" value="C:plasma membrane"/>
    <property type="evidence" value="ECO:0007669"/>
    <property type="project" value="TreeGrafter"/>
</dbReference>
<dbReference type="InterPro" id="IPR024478">
    <property type="entry name" value="HlyB_4HB_MCP"/>
</dbReference>
<evidence type="ECO:0000256" key="2">
    <source>
        <dbReference type="ARBA" id="ARBA00022481"/>
    </source>
</evidence>
<dbReference type="InterPro" id="IPR004090">
    <property type="entry name" value="Chemotax_Me-accpt_rcpt"/>
</dbReference>
<dbReference type="Gene3D" id="1.10.287.950">
    <property type="entry name" value="Methyl-accepting chemotaxis protein"/>
    <property type="match status" value="1"/>
</dbReference>
<dbReference type="CDD" id="cd19411">
    <property type="entry name" value="MCP2201-like_sensor"/>
    <property type="match status" value="1"/>
</dbReference>
<dbReference type="AlphaFoldDB" id="A0A246J2V0"/>
<name>A0A246J2V0_9BURK</name>
<comment type="subcellular location">
    <subcellularLocation>
        <location evidence="1">Membrane</location>
    </subcellularLocation>
</comment>
<accession>A0A246J2V0</accession>
<keyword evidence="4" id="KW-0807">Transducer</keyword>
<dbReference type="PRINTS" id="PR00260">
    <property type="entry name" value="CHEMTRNSDUCR"/>
</dbReference>
<dbReference type="EMBL" id="NIOF01000010">
    <property type="protein sequence ID" value="OWQ86918.1"/>
    <property type="molecule type" value="Genomic_DNA"/>
</dbReference>
<dbReference type="PANTHER" id="PTHR43531:SF14">
    <property type="entry name" value="METHYL-ACCEPTING CHEMOTAXIS PROTEIN I-RELATED"/>
    <property type="match status" value="1"/>
</dbReference>
<evidence type="ECO:0000256" key="3">
    <source>
        <dbReference type="ARBA" id="ARBA00029447"/>
    </source>
</evidence>
<dbReference type="SUPFAM" id="SSF58104">
    <property type="entry name" value="Methyl-accepting chemotaxis protein (MCP) signaling domain"/>
    <property type="match status" value="1"/>
</dbReference>
<comment type="caution">
    <text evidence="7">The sequence shown here is derived from an EMBL/GenBank/DDBJ whole genome shotgun (WGS) entry which is preliminary data.</text>
</comment>
<reference evidence="7 8" key="1">
    <citation type="journal article" date="2008" name="Int. J. Syst. Evol. Microbiol.">
        <title>Description of Roseateles aquatilis sp. nov. and Roseateles terrae sp. nov., in the class Betaproteobacteria, and emended description of the genus Roseateles.</title>
        <authorList>
            <person name="Gomila M."/>
            <person name="Bowien B."/>
            <person name="Falsen E."/>
            <person name="Moore E.R."/>
            <person name="Lalucat J."/>
        </authorList>
    </citation>
    <scope>NUCLEOTIDE SEQUENCE [LARGE SCALE GENOMIC DNA]</scope>
    <source>
        <strain evidence="7 8">CCUG 48205</strain>
    </source>
</reference>
<comment type="similarity">
    <text evidence="3">Belongs to the methyl-accepting chemotaxis (MCP) protein family.</text>
</comment>
<dbReference type="GO" id="GO:0004888">
    <property type="term" value="F:transmembrane signaling receptor activity"/>
    <property type="evidence" value="ECO:0007669"/>
    <property type="project" value="InterPro"/>
</dbReference>
<dbReference type="RefSeq" id="WP_088386586.1">
    <property type="nucleotide sequence ID" value="NZ_NIOF01000010.1"/>
</dbReference>
<dbReference type="OrthoDB" id="5441488at2"/>
<evidence type="ECO:0000313" key="8">
    <source>
        <dbReference type="Proteomes" id="UP000197468"/>
    </source>
</evidence>
<dbReference type="GO" id="GO:0006935">
    <property type="term" value="P:chemotaxis"/>
    <property type="evidence" value="ECO:0007669"/>
    <property type="project" value="InterPro"/>
</dbReference>
<evidence type="ECO:0000259" key="6">
    <source>
        <dbReference type="PROSITE" id="PS50111"/>
    </source>
</evidence>
<protein>
    <recommendedName>
        <fullName evidence="6">Methyl-accepting transducer domain-containing protein</fullName>
    </recommendedName>
</protein>
<keyword evidence="5" id="KW-0472">Membrane</keyword>
<evidence type="ECO:0000256" key="4">
    <source>
        <dbReference type="PROSITE-ProRule" id="PRU00284"/>
    </source>
</evidence>
<keyword evidence="2" id="KW-0488">Methylation</keyword>
<dbReference type="CDD" id="cd11386">
    <property type="entry name" value="MCP_signal"/>
    <property type="match status" value="1"/>
</dbReference>
<dbReference type="PANTHER" id="PTHR43531">
    <property type="entry name" value="PROTEIN ICFG"/>
    <property type="match status" value="1"/>
</dbReference>
<organism evidence="7 8">
    <name type="scientific">Roseateles aquatilis</name>
    <dbReference type="NCBI Taxonomy" id="431061"/>
    <lineage>
        <taxon>Bacteria</taxon>
        <taxon>Pseudomonadati</taxon>
        <taxon>Pseudomonadota</taxon>
        <taxon>Betaproteobacteria</taxon>
        <taxon>Burkholderiales</taxon>
        <taxon>Sphaerotilaceae</taxon>
        <taxon>Roseateles</taxon>
    </lineage>
</organism>
<dbReference type="PROSITE" id="PS50111">
    <property type="entry name" value="CHEMOTAXIS_TRANSDUC_2"/>
    <property type="match status" value="1"/>
</dbReference>
<feature type="transmembrane region" description="Helical" evidence="5">
    <location>
        <begin position="193"/>
        <end position="214"/>
    </location>
</feature>
<keyword evidence="5" id="KW-1133">Transmembrane helix</keyword>
<dbReference type="InterPro" id="IPR047347">
    <property type="entry name" value="YvaQ-like_sensor"/>
</dbReference>
<dbReference type="Pfam" id="PF00015">
    <property type="entry name" value="MCPsignal"/>
    <property type="match status" value="1"/>
</dbReference>
<sequence length="607" mass="63098">MNGLSIKKQLMLAFAALVMAVMLVSIVALHHLGAANDRFAGYVEGINVRENLATDVRIAANRRAIGVRDMVIVKTPADIDSAKAMALEAHATLARQLAALNSAVAQASDASPRERELLARIAEVETKYGPVAANIVELAASGKRDEAMEMMTRDCRPLLAALLTASREYIQYARTRGDELVAASSRNYASQRWWLILISATAVALAVGLGWLIVRRLTIALGTEPALLADAAHRIADGDLRAVEGAATAPANSVLASMGQMQRQLLALIGQVRGSAENIAIASEQIAQGNNDLSSRTEEQASALEETAASMEQLSATVRQNADNAQQANQLALNASEVAMRGGAVVGQVVDTMRGIQESSHRIADIIGVIDGIAFQTNILALNAAVEAARAGEQGRGFAVVAAEVRSLASRSAEAAKEIKQLIGDSVGRVEQGTGLVDQAGATMTEVVGAIRRVSDIVGEISAASIEQSGGVTQVGEAVTQMDRATQQNAALVEESAAADGMKRQAAEMVAAVAVFRTGSESVATARPATPAAAKSPARPPVVAAARRADAASPVRAAKAAVRAATPSRAPLAALAPVRKLAEPALRAIRPGPTPALATGNDDWTSF</sequence>
<dbReference type="Proteomes" id="UP000197468">
    <property type="component" value="Unassembled WGS sequence"/>
</dbReference>
<keyword evidence="8" id="KW-1185">Reference proteome</keyword>
<gene>
    <name evidence="7" type="ORF">CDN99_19630</name>
</gene>
<dbReference type="GO" id="GO:0007165">
    <property type="term" value="P:signal transduction"/>
    <property type="evidence" value="ECO:0007669"/>
    <property type="project" value="UniProtKB-KW"/>
</dbReference>
<dbReference type="InterPro" id="IPR004089">
    <property type="entry name" value="MCPsignal_dom"/>
</dbReference>
<feature type="domain" description="Methyl-accepting transducer" evidence="6">
    <location>
        <begin position="275"/>
        <end position="499"/>
    </location>
</feature>
<dbReference type="SMART" id="SM00283">
    <property type="entry name" value="MA"/>
    <property type="match status" value="1"/>
</dbReference>
<proteinExistence type="inferred from homology"/>
<evidence type="ECO:0000256" key="5">
    <source>
        <dbReference type="SAM" id="Phobius"/>
    </source>
</evidence>
<dbReference type="InterPro" id="IPR051310">
    <property type="entry name" value="MCP_chemotaxis"/>
</dbReference>
<dbReference type="FunFam" id="1.10.287.950:FF:000001">
    <property type="entry name" value="Methyl-accepting chemotaxis sensory transducer"/>
    <property type="match status" value="1"/>
</dbReference>
<keyword evidence="5" id="KW-0812">Transmembrane</keyword>